<protein>
    <recommendedName>
        <fullName evidence="9">Ig-like domain-containing protein</fullName>
    </recommendedName>
</protein>
<evidence type="ECO:0000313" key="4">
    <source>
        <dbReference type="EMBL" id="RMX82829.1"/>
    </source>
</evidence>
<evidence type="ECO:0000313" key="6">
    <source>
        <dbReference type="Proteomes" id="UP000276864"/>
    </source>
</evidence>
<dbReference type="Proteomes" id="UP000281245">
    <property type="component" value="Unassembled WGS sequence"/>
</dbReference>
<feature type="signal peptide" evidence="2">
    <location>
        <begin position="1"/>
        <end position="17"/>
    </location>
</feature>
<keyword evidence="2" id="KW-0732">Signal</keyword>
<evidence type="ECO:0000256" key="1">
    <source>
        <dbReference type="SAM" id="MobiDB-lite"/>
    </source>
</evidence>
<evidence type="ECO:0000313" key="5">
    <source>
        <dbReference type="EMBL" id="RMY34854.1"/>
    </source>
</evidence>
<dbReference type="InterPro" id="IPR038843">
    <property type="entry name" value="Sed1/Spi1"/>
</dbReference>
<evidence type="ECO:0000256" key="2">
    <source>
        <dbReference type="SAM" id="SignalP"/>
    </source>
</evidence>
<proteinExistence type="predicted"/>
<dbReference type="VEuPathDB" id="FungiDB:BTJ68_00047"/>
<evidence type="ECO:0000313" key="8">
    <source>
        <dbReference type="Proteomes" id="UP000282582"/>
    </source>
</evidence>
<gene>
    <name evidence="5" type="ORF">D0866_04995</name>
    <name evidence="4" type="ORF">D0868_15757</name>
    <name evidence="3" type="ORF">D0869_15476</name>
</gene>
<evidence type="ECO:0000313" key="3">
    <source>
        <dbReference type="EMBL" id="RMX71593.1"/>
    </source>
</evidence>
<dbReference type="Proteomes" id="UP000276864">
    <property type="component" value="Unassembled WGS sequence"/>
</dbReference>
<feature type="region of interest" description="Disordered" evidence="1">
    <location>
        <begin position="167"/>
        <end position="195"/>
    </location>
</feature>
<dbReference type="GO" id="GO:0031505">
    <property type="term" value="P:fungal-type cell wall organization"/>
    <property type="evidence" value="ECO:0007669"/>
    <property type="project" value="InterPro"/>
</dbReference>
<evidence type="ECO:0000313" key="7">
    <source>
        <dbReference type="Proteomes" id="UP000281245"/>
    </source>
</evidence>
<dbReference type="GO" id="GO:0005199">
    <property type="term" value="F:structural constituent of cell wall"/>
    <property type="evidence" value="ECO:0007669"/>
    <property type="project" value="InterPro"/>
</dbReference>
<dbReference type="EMBL" id="QWIK01002806">
    <property type="protein sequence ID" value="RMX82829.1"/>
    <property type="molecule type" value="Genomic_DNA"/>
</dbReference>
<dbReference type="GO" id="GO:0009277">
    <property type="term" value="C:fungal-type cell wall"/>
    <property type="evidence" value="ECO:0007669"/>
    <property type="project" value="TreeGrafter"/>
</dbReference>
<organism evidence="5 6">
    <name type="scientific">Hortaea werneckii</name>
    <name type="common">Black yeast</name>
    <name type="synonym">Cladosporium werneckii</name>
    <dbReference type="NCBI Taxonomy" id="91943"/>
    <lineage>
        <taxon>Eukaryota</taxon>
        <taxon>Fungi</taxon>
        <taxon>Dikarya</taxon>
        <taxon>Ascomycota</taxon>
        <taxon>Pezizomycotina</taxon>
        <taxon>Dothideomycetes</taxon>
        <taxon>Dothideomycetidae</taxon>
        <taxon>Mycosphaerellales</taxon>
        <taxon>Teratosphaeriaceae</taxon>
        <taxon>Hortaea</taxon>
    </lineage>
</organism>
<dbReference type="AlphaFoldDB" id="A0A3M7B4X4"/>
<comment type="caution">
    <text evidence="5">The sequence shown here is derived from an EMBL/GenBank/DDBJ whole genome shotgun (WGS) entry which is preliminary data.</text>
</comment>
<dbReference type="PANTHER" id="PTHR35523">
    <property type="entry name" value="CELL WALL PROTEIN SED1"/>
    <property type="match status" value="1"/>
</dbReference>
<feature type="chain" id="PRO_5044595878" description="Ig-like domain-containing protein" evidence="2">
    <location>
        <begin position="18"/>
        <end position="448"/>
    </location>
</feature>
<accession>A0A3M7B4X4</accession>
<dbReference type="EMBL" id="QWIM01000420">
    <property type="protein sequence ID" value="RMY34854.1"/>
    <property type="molecule type" value="Genomic_DNA"/>
</dbReference>
<evidence type="ECO:0008006" key="9">
    <source>
        <dbReference type="Google" id="ProtNLM"/>
    </source>
</evidence>
<dbReference type="EMBL" id="QWIJ01002655">
    <property type="protein sequence ID" value="RMX71593.1"/>
    <property type="molecule type" value="Genomic_DNA"/>
</dbReference>
<dbReference type="Proteomes" id="UP000282582">
    <property type="component" value="Unassembled WGS sequence"/>
</dbReference>
<reference evidence="6 7" key="1">
    <citation type="journal article" date="2018" name="BMC Genomics">
        <title>Genomic evidence for intraspecific hybridization in a clonal and extremely halotolerant yeast.</title>
        <authorList>
            <person name="Gostincar C."/>
            <person name="Stajich J.E."/>
            <person name="Zupancic J."/>
            <person name="Zalar P."/>
            <person name="Gunde-Cimerman N."/>
        </authorList>
    </citation>
    <scope>NUCLEOTIDE SEQUENCE [LARGE SCALE GENOMIC DNA]</scope>
    <source>
        <strain evidence="5 6">EXF-6651</strain>
        <strain evidence="4 8">EXF-6654</strain>
        <strain evidence="3 7">EXF-6656</strain>
    </source>
</reference>
<name>A0A3M7B4X4_HORWE</name>
<sequence>MHSSLLAIGAFLGAAVANPTTYACNPAHSYPNGASCVSTNGYLSLVTPTTSASATASASIDCDAEYDYCRSLDDPHNPPDWVPCAALYAACLGPDAFADNSMTATGMASKGTKSTKMHYTTKYVTAFTTYCPSPTTLSINNSTMEITSTGHVTVPCPTGCVVTRPMSTQPVNATTSSKPTMAPSSSIPVYQPRTNSTSKYTTKHVTQVTTYCPSTGIITYGANQTTSIKTPGTYTMPVTQATPTTAHTTQRVTQVTTYCPSTGIITYGANQTTSIKTPGTYTMPVTQTISTTTYTTKPVTQLTTYCPSTGVITYGANQTTSIKTPGTYTVPITQTIVMTAVVTQPMGTSGANKPSSTSYYTTSVVPPITMTLSSPTTVSYGGKTYTATGPTTMMMPGTTYTYAMPTYSASTGGYKPTASMPAHYQGAAPKVKIGAVAMLVGVAGLVLV</sequence>
<dbReference type="OrthoDB" id="4094614at2759"/>
<dbReference type="PANTHER" id="PTHR35523:SF1">
    <property type="entry name" value="CELL WALL PROTEIN SED1"/>
    <property type="match status" value="1"/>
</dbReference>